<feature type="compositionally biased region" description="Basic and acidic residues" evidence="1">
    <location>
        <begin position="47"/>
        <end position="56"/>
    </location>
</feature>
<evidence type="ECO:0000256" key="1">
    <source>
        <dbReference type="SAM" id="MobiDB-lite"/>
    </source>
</evidence>
<evidence type="ECO:0000313" key="3">
    <source>
        <dbReference type="Proteomes" id="UP001372834"/>
    </source>
</evidence>
<evidence type="ECO:0000313" key="2">
    <source>
        <dbReference type="EMBL" id="KAK6625997.1"/>
    </source>
</evidence>
<dbReference type="EMBL" id="JAWJWE010000037">
    <property type="protein sequence ID" value="KAK6625997.1"/>
    <property type="molecule type" value="Genomic_DNA"/>
</dbReference>
<accession>A0AAN8NRS5</accession>
<organism evidence="2 3">
    <name type="scientific">Polyplax serrata</name>
    <name type="common">Common mouse louse</name>
    <dbReference type="NCBI Taxonomy" id="468196"/>
    <lineage>
        <taxon>Eukaryota</taxon>
        <taxon>Metazoa</taxon>
        <taxon>Ecdysozoa</taxon>
        <taxon>Arthropoda</taxon>
        <taxon>Hexapoda</taxon>
        <taxon>Insecta</taxon>
        <taxon>Pterygota</taxon>
        <taxon>Neoptera</taxon>
        <taxon>Paraneoptera</taxon>
        <taxon>Psocodea</taxon>
        <taxon>Troctomorpha</taxon>
        <taxon>Phthiraptera</taxon>
        <taxon>Anoplura</taxon>
        <taxon>Polyplacidae</taxon>
        <taxon>Polyplax</taxon>
    </lineage>
</organism>
<name>A0AAN8NRS5_POLSC</name>
<reference evidence="2 3" key="1">
    <citation type="submission" date="2023-10" db="EMBL/GenBank/DDBJ databases">
        <title>Genomes of two closely related lineages of the louse Polyplax serrata with different host specificities.</title>
        <authorList>
            <person name="Martinu J."/>
            <person name="Tarabai H."/>
            <person name="Stefka J."/>
            <person name="Hypsa V."/>
        </authorList>
    </citation>
    <scope>NUCLEOTIDE SEQUENCE [LARGE SCALE GENOMIC DNA]</scope>
    <source>
        <strain evidence="2">HR10_N</strain>
    </source>
</reference>
<feature type="compositionally biased region" description="Pro residues" evidence="1">
    <location>
        <begin position="35"/>
        <end position="45"/>
    </location>
</feature>
<protein>
    <submittedName>
        <fullName evidence="2">Uncharacterized protein</fullName>
    </submittedName>
</protein>
<sequence>MPGWLVGQVFGSRSVTAFPQVGRPLGMTWCCGATPCPPASSPQPMPGKKEKDERQQSKVSSPRWQEVSDLGGS</sequence>
<feature type="region of interest" description="Disordered" evidence="1">
    <location>
        <begin position="33"/>
        <end position="73"/>
    </location>
</feature>
<comment type="caution">
    <text evidence="2">The sequence shown here is derived from an EMBL/GenBank/DDBJ whole genome shotgun (WGS) entry which is preliminary data.</text>
</comment>
<dbReference type="AlphaFoldDB" id="A0AAN8NRS5"/>
<dbReference type="Proteomes" id="UP001372834">
    <property type="component" value="Unassembled WGS sequence"/>
</dbReference>
<proteinExistence type="predicted"/>
<gene>
    <name evidence="2" type="ORF">RUM43_006298</name>
</gene>